<dbReference type="PANTHER" id="PTHR10408:SF9">
    <property type="entry name" value="STEROL O-ACYLTRANSFERASE 2-RELATED"/>
    <property type="match status" value="1"/>
</dbReference>
<keyword evidence="8 12" id="KW-0472">Membrane</keyword>
<dbReference type="GeneID" id="71981687"/>
<evidence type="ECO:0000256" key="5">
    <source>
        <dbReference type="ARBA" id="ARBA00022692"/>
    </source>
</evidence>
<dbReference type="RefSeq" id="XP_047756440.1">
    <property type="nucleotide sequence ID" value="XM_047900957.1"/>
</dbReference>
<feature type="region of interest" description="Disordered" evidence="11">
    <location>
        <begin position="60"/>
        <end position="86"/>
    </location>
</feature>
<dbReference type="EMBL" id="CP090163">
    <property type="protein sequence ID" value="UJO12074.1"/>
    <property type="molecule type" value="Genomic_DNA"/>
</dbReference>
<feature type="transmembrane region" description="Helical" evidence="12">
    <location>
        <begin position="159"/>
        <end position="181"/>
    </location>
</feature>
<dbReference type="KEGG" id="ffu:CLAFUR5_01809"/>
<evidence type="ECO:0000313" key="14">
    <source>
        <dbReference type="EMBL" id="UJO12074.1"/>
    </source>
</evidence>
<dbReference type="Gene3D" id="3.90.245.10">
    <property type="entry name" value="Ribonucleoside hydrolase-like"/>
    <property type="match status" value="1"/>
</dbReference>
<evidence type="ECO:0000256" key="2">
    <source>
        <dbReference type="ARBA" id="ARBA00009010"/>
    </source>
</evidence>
<name>A0A9Q8P3R0_PASFU</name>
<dbReference type="CDD" id="cd02651">
    <property type="entry name" value="nuc_hydro_IU_UC_XIUA"/>
    <property type="match status" value="1"/>
</dbReference>
<comment type="similarity">
    <text evidence="2">Belongs to the membrane-bound acyltransferase family. Sterol o-acyltransferase subfamily.</text>
</comment>
<dbReference type="GO" id="GO:0005789">
    <property type="term" value="C:endoplasmic reticulum membrane"/>
    <property type="evidence" value="ECO:0007669"/>
    <property type="project" value="UniProtKB-SubCell"/>
</dbReference>
<evidence type="ECO:0000313" key="15">
    <source>
        <dbReference type="Proteomes" id="UP000756132"/>
    </source>
</evidence>
<dbReference type="InterPro" id="IPR004299">
    <property type="entry name" value="MBOAT_fam"/>
</dbReference>
<feature type="non-terminal residue" evidence="14">
    <location>
        <position position="965"/>
    </location>
</feature>
<dbReference type="Proteomes" id="UP000756132">
    <property type="component" value="Chromosome 1"/>
</dbReference>
<evidence type="ECO:0000256" key="3">
    <source>
        <dbReference type="ARBA" id="ARBA00009176"/>
    </source>
</evidence>
<dbReference type="SUPFAM" id="SSF53590">
    <property type="entry name" value="Nucleoside hydrolase"/>
    <property type="match status" value="1"/>
</dbReference>
<sequence>MSDGSPKANGANGHAFSNDLHHPSPTRARKLNPHIARAFNNELSVNAQRAAAAAAGILSERNTPAPPDDAPPSVKATSAARRANRQATRRRIFPTVDYQERVSYFDPQSSYANFRGFFVLFWIGLAIMVITQMLRNVRETGALLNFRQWPLFTKDLAELGYSDVLMCSSTAVSLPLHLLFVKSKGLLQWERGGIIIQSLYQAAWLWFWIGWPFLRDWTWTAQVFFTLHTLVLFMKMHSYAFYNGHLSDTLIRLKQLDMPIGPATHLNAAVHYPSASFRLSEATPGEDEDKEEPDLSPVLQLREDLAKELTSPMGNVTYPQNLTIANFADYLLCPTLCYELEYPRMPKRSYLELFYKTLAVFGCIFLMTVVSEEFIIPILDESRLRLQRSRTGIDGALMFAEAVSRLLFPFMITFLLVFMVIFEYVLGAFAEITRFADRQFYDDWWNSTDWMEFSREWNIPVHHFFRRHVYSASRGIMSKPAATGLTFLISAIAHELIMGCITRKFRGYGFVLMMLQIPFVAIQQLPFIKRRELLNNIIFWICMILGLSLILRPQRLADNATLGALARSPHHSSKPCDPRLTVYRQTPYITSMATPTPLWLDCDTGHDDAFAILLATHHPGLELLGISTTYGNAPLNHTTYNTRAILKAINREDVPVYAGSTKPFCRPVHAAADIHGETGLDGTTCLPSPTVPVKDDMVAVEAMYRALISTPPKSAWLVAVGALTNSALLFAVHPDLAEHVAGVSIMGGAIGGGFTDAPMGVVDGEGERFGNWTPWAEFNIWLDPESANAVFRNEVLARKTTIVPLDLSHQFLATPKVQRGLLYGFNSGFEPAGLTLEALNHVPVVRRLFFEILTFFAKTYADVFGLVAGPPTHDPLAVAAIFAPELFIDNGGERYSVKVITEGAHDTSDSARGGQSQCGRTVAEPLPKGCDGVRIPRSLAVEKLWRMLEECLARAETSVKESTSA</sequence>
<reference evidence="14" key="1">
    <citation type="submission" date="2021-12" db="EMBL/GenBank/DDBJ databases">
        <authorList>
            <person name="Zaccaron A."/>
            <person name="Stergiopoulos I."/>
        </authorList>
    </citation>
    <scope>NUCLEOTIDE SEQUENCE</scope>
    <source>
        <strain evidence="14">Race5_Kim</strain>
    </source>
</reference>
<dbReference type="OrthoDB" id="10039049at2759"/>
<feature type="domain" description="Inosine/uridine-preferring nucleoside hydrolase" evidence="13">
    <location>
        <begin position="598"/>
        <end position="945"/>
    </location>
</feature>
<dbReference type="GO" id="GO:0008204">
    <property type="term" value="P:ergosterol metabolic process"/>
    <property type="evidence" value="ECO:0007669"/>
    <property type="project" value="TreeGrafter"/>
</dbReference>
<organism evidence="14 15">
    <name type="scientific">Passalora fulva</name>
    <name type="common">Tomato leaf mold</name>
    <name type="synonym">Cladosporium fulvum</name>
    <dbReference type="NCBI Taxonomy" id="5499"/>
    <lineage>
        <taxon>Eukaryota</taxon>
        <taxon>Fungi</taxon>
        <taxon>Dikarya</taxon>
        <taxon>Ascomycota</taxon>
        <taxon>Pezizomycotina</taxon>
        <taxon>Dothideomycetes</taxon>
        <taxon>Dothideomycetidae</taxon>
        <taxon>Mycosphaerellales</taxon>
        <taxon>Mycosphaerellaceae</taxon>
        <taxon>Fulvia</taxon>
    </lineage>
</organism>
<accession>A0A9Q8P3R0</accession>
<keyword evidence="7 12" id="KW-1133">Transmembrane helix</keyword>
<dbReference type="GO" id="GO:0016799">
    <property type="term" value="F:hydrolase activity, hydrolyzing N-glycosyl compounds"/>
    <property type="evidence" value="ECO:0007669"/>
    <property type="project" value="InterPro"/>
</dbReference>
<evidence type="ECO:0000256" key="4">
    <source>
        <dbReference type="ARBA" id="ARBA00022679"/>
    </source>
</evidence>
<dbReference type="Pfam" id="PF01156">
    <property type="entry name" value="IU_nuc_hydro"/>
    <property type="match status" value="1"/>
</dbReference>
<evidence type="ECO:0000256" key="8">
    <source>
        <dbReference type="ARBA" id="ARBA00023136"/>
    </source>
</evidence>
<feature type="transmembrane region" description="Helical" evidence="12">
    <location>
        <begin position="193"/>
        <end position="211"/>
    </location>
</feature>
<gene>
    <name evidence="14" type="ORF">CLAFUR5_01809</name>
</gene>
<evidence type="ECO:0000256" key="6">
    <source>
        <dbReference type="ARBA" id="ARBA00022824"/>
    </source>
</evidence>
<dbReference type="Pfam" id="PF03062">
    <property type="entry name" value="MBOAT"/>
    <property type="match status" value="1"/>
</dbReference>
<evidence type="ECO:0000256" key="1">
    <source>
        <dbReference type="ARBA" id="ARBA00004477"/>
    </source>
</evidence>
<dbReference type="InterPro" id="IPR014371">
    <property type="entry name" value="Oat_ACAT_DAG_ARE"/>
</dbReference>
<dbReference type="GO" id="GO:0034737">
    <property type="term" value="F:ergosterol O-acyltransferase activity"/>
    <property type="evidence" value="ECO:0007669"/>
    <property type="project" value="TreeGrafter"/>
</dbReference>
<dbReference type="InterPro" id="IPR001910">
    <property type="entry name" value="Inosine/uridine_hydrolase_dom"/>
</dbReference>
<keyword evidence="6" id="KW-0256">Endoplasmic reticulum</keyword>
<feature type="transmembrane region" description="Helical" evidence="12">
    <location>
        <begin position="505"/>
        <end position="521"/>
    </location>
</feature>
<keyword evidence="9" id="KW-0012">Acyltransferase</keyword>
<keyword evidence="15" id="KW-1185">Reference proteome</keyword>
<evidence type="ECO:0000259" key="13">
    <source>
        <dbReference type="Pfam" id="PF01156"/>
    </source>
</evidence>
<comment type="similarity">
    <text evidence="3">Belongs to the IUNH family.</text>
</comment>
<protein>
    <submittedName>
        <fullName evidence="14">Sterol O-acyltransferase 2</fullName>
    </submittedName>
</protein>
<feature type="transmembrane region" description="Helical" evidence="12">
    <location>
        <begin position="353"/>
        <end position="379"/>
    </location>
</feature>
<feature type="transmembrane region" description="Helical" evidence="12">
    <location>
        <begin position="217"/>
        <end position="234"/>
    </location>
</feature>
<feature type="transmembrane region" description="Helical" evidence="12">
    <location>
        <begin position="117"/>
        <end position="134"/>
    </location>
</feature>
<evidence type="ECO:0000256" key="11">
    <source>
        <dbReference type="SAM" id="MobiDB-lite"/>
    </source>
</evidence>
<comment type="subcellular location">
    <subcellularLocation>
        <location evidence="1">Endoplasmic reticulum membrane</location>
        <topology evidence="1">Multi-pass membrane protein</topology>
    </subcellularLocation>
</comment>
<proteinExistence type="inferred from homology"/>
<evidence type="ECO:0000256" key="7">
    <source>
        <dbReference type="ARBA" id="ARBA00022989"/>
    </source>
</evidence>
<dbReference type="PANTHER" id="PTHR10408">
    <property type="entry name" value="STEROL O-ACYLTRANSFERASE"/>
    <property type="match status" value="1"/>
</dbReference>
<dbReference type="InterPro" id="IPR036452">
    <property type="entry name" value="Ribo_hydro-like"/>
</dbReference>
<feature type="region of interest" description="Disordered" evidence="11">
    <location>
        <begin position="1"/>
        <end position="33"/>
    </location>
</feature>
<keyword evidence="5 12" id="KW-0812">Transmembrane</keyword>
<evidence type="ECO:0000256" key="10">
    <source>
        <dbReference type="ARBA" id="ARBA00023568"/>
    </source>
</evidence>
<evidence type="ECO:0000256" key="9">
    <source>
        <dbReference type="ARBA" id="ARBA00023315"/>
    </source>
</evidence>
<comment type="function">
    <text evidence="10">Sterol O-acyltransferase that catalyzes the formation of stery esters.</text>
</comment>
<feature type="transmembrane region" description="Helical" evidence="12">
    <location>
        <begin position="476"/>
        <end position="493"/>
    </location>
</feature>
<feature type="transmembrane region" description="Helical" evidence="12">
    <location>
        <begin position="406"/>
        <end position="430"/>
    </location>
</feature>
<evidence type="ECO:0000256" key="12">
    <source>
        <dbReference type="SAM" id="Phobius"/>
    </source>
</evidence>
<dbReference type="AlphaFoldDB" id="A0A9Q8P3R0"/>
<keyword evidence="4" id="KW-0808">Transferase</keyword>
<feature type="transmembrane region" description="Helical" evidence="12">
    <location>
        <begin position="533"/>
        <end position="551"/>
    </location>
</feature>
<reference evidence="14" key="2">
    <citation type="journal article" date="2022" name="Microb. Genom.">
        <title>A chromosome-scale genome assembly of the tomato pathogen Cladosporium fulvum reveals a compartmentalized genome architecture and the presence of a dispensable chromosome.</title>
        <authorList>
            <person name="Zaccaron A.Z."/>
            <person name="Chen L.H."/>
            <person name="Samaras A."/>
            <person name="Stergiopoulos I."/>
        </authorList>
    </citation>
    <scope>NUCLEOTIDE SEQUENCE</scope>
    <source>
        <strain evidence="14">Race5_Kim</strain>
    </source>
</reference>